<evidence type="ECO:0000313" key="1">
    <source>
        <dbReference type="EMBL" id="ELR23122.1"/>
    </source>
</evidence>
<reference evidence="1 2" key="1">
    <citation type="journal article" date="2013" name="Genome Biol.">
        <title>Genome of Acanthamoeba castellanii highlights extensive lateral gene transfer and early evolution of tyrosine kinase signaling.</title>
        <authorList>
            <person name="Clarke M."/>
            <person name="Lohan A.J."/>
            <person name="Liu B."/>
            <person name="Lagkouvardos I."/>
            <person name="Roy S."/>
            <person name="Zafar N."/>
            <person name="Bertelli C."/>
            <person name="Schilde C."/>
            <person name="Kianianmomeni A."/>
            <person name="Burglin T.R."/>
            <person name="Frech C."/>
            <person name="Turcotte B."/>
            <person name="Kopec K.O."/>
            <person name="Synnott J.M."/>
            <person name="Choo C."/>
            <person name="Paponov I."/>
            <person name="Finkler A."/>
            <person name="Soon Heng Tan C."/>
            <person name="Hutchins A.P."/>
            <person name="Weinmeier T."/>
            <person name="Rattei T."/>
            <person name="Chu J.S."/>
            <person name="Gimenez G."/>
            <person name="Irimia M."/>
            <person name="Rigden D.J."/>
            <person name="Fitzpatrick D.A."/>
            <person name="Lorenzo-Morales J."/>
            <person name="Bateman A."/>
            <person name="Chiu C.H."/>
            <person name="Tang P."/>
            <person name="Hegemann P."/>
            <person name="Fromm H."/>
            <person name="Raoult D."/>
            <person name="Greub G."/>
            <person name="Miranda-Saavedra D."/>
            <person name="Chen N."/>
            <person name="Nash P."/>
            <person name="Ginger M.L."/>
            <person name="Horn M."/>
            <person name="Schaap P."/>
            <person name="Caler L."/>
            <person name="Loftus B."/>
        </authorList>
    </citation>
    <scope>NUCLEOTIDE SEQUENCE [LARGE SCALE GENOMIC DNA]</scope>
    <source>
        <strain evidence="1 2">Neff</strain>
    </source>
</reference>
<dbReference type="GeneID" id="14924111"/>
<sequence>MVQINSFLFQFTPHYFHLHHYYLTSTCTTKKCGKGKAEEEKSPSTIKHKAELALQKKYLPQFTKSLTKLLGQPTQFHEWPVLIYLHDFTIHSVDIPLNIEDAATCLSRSYSVRFYISSSPSNIANAITSLKSHSTLQVFHLLHFYYSSPTYSHSMPTSKRGFDVLIFSHKRVNMLPSGILWPATPSPNPSAICTTSPSHTQCVRLSTLLLLSSLLNHWTAPHFTSASTASSSRA</sequence>
<protein>
    <submittedName>
        <fullName evidence="1">Uncharacterized protein</fullName>
    </submittedName>
</protein>
<gene>
    <name evidence="1" type="ORF">ACA1_249760</name>
</gene>
<dbReference type="KEGG" id="acan:ACA1_249760"/>
<name>L8HD27_ACACF</name>
<proteinExistence type="predicted"/>
<dbReference type="RefSeq" id="XP_004352650.1">
    <property type="nucleotide sequence ID" value="XM_004352598.1"/>
</dbReference>
<dbReference type="Proteomes" id="UP000011083">
    <property type="component" value="Unassembled WGS sequence"/>
</dbReference>
<accession>L8HD27</accession>
<organism evidence="1 2">
    <name type="scientific">Acanthamoeba castellanii (strain ATCC 30010 / Neff)</name>
    <dbReference type="NCBI Taxonomy" id="1257118"/>
    <lineage>
        <taxon>Eukaryota</taxon>
        <taxon>Amoebozoa</taxon>
        <taxon>Discosea</taxon>
        <taxon>Longamoebia</taxon>
        <taxon>Centramoebida</taxon>
        <taxon>Acanthamoebidae</taxon>
        <taxon>Acanthamoeba</taxon>
    </lineage>
</organism>
<keyword evidence="2" id="KW-1185">Reference proteome</keyword>
<dbReference type="AlphaFoldDB" id="L8HD27"/>
<evidence type="ECO:0000313" key="2">
    <source>
        <dbReference type="Proteomes" id="UP000011083"/>
    </source>
</evidence>
<dbReference type="EMBL" id="KB007861">
    <property type="protein sequence ID" value="ELR23122.1"/>
    <property type="molecule type" value="Genomic_DNA"/>
</dbReference>
<dbReference type="VEuPathDB" id="AmoebaDB:ACA1_249760"/>